<dbReference type="Proteomes" id="UP000593566">
    <property type="component" value="Unassembled WGS sequence"/>
</dbReference>
<protein>
    <submittedName>
        <fullName evidence="2">Uncharacterized protein</fullName>
    </submittedName>
</protein>
<organism evidence="2 3">
    <name type="scientific">Letharia lupina</name>
    <dbReference type="NCBI Taxonomy" id="560253"/>
    <lineage>
        <taxon>Eukaryota</taxon>
        <taxon>Fungi</taxon>
        <taxon>Dikarya</taxon>
        <taxon>Ascomycota</taxon>
        <taxon>Pezizomycotina</taxon>
        <taxon>Lecanoromycetes</taxon>
        <taxon>OSLEUM clade</taxon>
        <taxon>Lecanoromycetidae</taxon>
        <taxon>Lecanorales</taxon>
        <taxon>Lecanorineae</taxon>
        <taxon>Parmeliaceae</taxon>
        <taxon>Letharia</taxon>
    </lineage>
</organism>
<dbReference type="RefSeq" id="XP_037153513.1">
    <property type="nucleotide sequence ID" value="XM_037301879.1"/>
</dbReference>
<evidence type="ECO:0000313" key="2">
    <source>
        <dbReference type="EMBL" id="KAF6224453.1"/>
    </source>
</evidence>
<evidence type="ECO:0000313" key="3">
    <source>
        <dbReference type="Proteomes" id="UP000593566"/>
    </source>
</evidence>
<feature type="region of interest" description="Disordered" evidence="1">
    <location>
        <begin position="130"/>
        <end position="156"/>
    </location>
</feature>
<dbReference type="EMBL" id="JACCJB010000009">
    <property type="protein sequence ID" value="KAF6224453.1"/>
    <property type="molecule type" value="Genomic_DNA"/>
</dbReference>
<gene>
    <name evidence="2" type="ORF">HO133_011030</name>
</gene>
<keyword evidence="3" id="KW-1185">Reference proteome</keyword>
<accession>A0A8H6CJ53</accession>
<sequence length="187" mass="20360">MSAGISASVGEVSASVSEPATLVTQVLASNQEISRQMTGLEQRTFGRPPSTISSITGRDAVPNPSLVGMSTTEDDMSVVTIKGRISDSQYSTKSEPIRTFGFSFDQDLNTHRPYTRTMKRHSGALEFAGNTISTNIQQTPEDQKSRPAGQRSGSLNNIEEQAYFAKKVLKLDEQLNVFVTDIPDQRG</sequence>
<feature type="compositionally biased region" description="Polar residues" evidence="1">
    <location>
        <begin position="130"/>
        <end position="140"/>
    </location>
</feature>
<reference evidence="2 3" key="1">
    <citation type="journal article" date="2020" name="Genomics">
        <title>Complete, high-quality genomes from long-read metagenomic sequencing of two wolf lichen thalli reveals enigmatic genome architecture.</title>
        <authorList>
            <person name="McKenzie S.K."/>
            <person name="Walston R.F."/>
            <person name="Allen J.L."/>
        </authorList>
    </citation>
    <scope>NUCLEOTIDE SEQUENCE [LARGE SCALE GENOMIC DNA]</scope>
    <source>
        <strain evidence="2">WasteWater1</strain>
    </source>
</reference>
<comment type="caution">
    <text evidence="2">The sequence shown here is derived from an EMBL/GenBank/DDBJ whole genome shotgun (WGS) entry which is preliminary data.</text>
</comment>
<proteinExistence type="predicted"/>
<name>A0A8H6CJ53_9LECA</name>
<evidence type="ECO:0000256" key="1">
    <source>
        <dbReference type="SAM" id="MobiDB-lite"/>
    </source>
</evidence>
<dbReference type="AlphaFoldDB" id="A0A8H6CJ53"/>
<dbReference type="GeneID" id="59339420"/>